<evidence type="ECO:0000313" key="4">
    <source>
        <dbReference type="Proteomes" id="UP001246473"/>
    </source>
</evidence>
<reference evidence="3" key="1">
    <citation type="submission" date="2022-08" db="EMBL/GenBank/DDBJ databases">
        <authorList>
            <person name="Kim S.-J."/>
        </authorList>
    </citation>
    <scope>NUCLEOTIDE SEQUENCE</scope>
    <source>
        <strain evidence="3">KJ</strain>
    </source>
</reference>
<protein>
    <submittedName>
        <fullName evidence="3">Uncharacterized protein</fullName>
    </submittedName>
</protein>
<sequence>MGVTIQPPERKTNAVRAAEPQVAAPRENERPKKRAVTILRERRKSFPDRSVTNLKETIDRLEGELREREDEKKRNAAANR</sequence>
<dbReference type="SUPFAM" id="SSF57997">
    <property type="entry name" value="Tropomyosin"/>
    <property type="match status" value="1"/>
</dbReference>
<dbReference type="RefSeq" id="WP_106356990.1">
    <property type="nucleotide sequence ID" value="NZ_JANSLM010000026.1"/>
</dbReference>
<name>A0AAP5V0N7_9BURK</name>
<gene>
    <name evidence="3" type="ORF">ParKJ_39670</name>
</gene>
<feature type="region of interest" description="Disordered" evidence="2">
    <location>
        <begin position="1"/>
        <end position="41"/>
    </location>
</feature>
<dbReference type="Proteomes" id="UP001246473">
    <property type="component" value="Unassembled WGS sequence"/>
</dbReference>
<dbReference type="EMBL" id="JANSLM010000026">
    <property type="protein sequence ID" value="MDT8843539.1"/>
    <property type="molecule type" value="Genomic_DNA"/>
</dbReference>
<evidence type="ECO:0000256" key="1">
    <source>
        <dbReference type="SAM" id="Coils"/>
    </source>
</evidence>
<organism evidence="3 4">
    <name type="scientific">Paraburkholderia fungorum</name>
    <dbReference type="NCBI Taxonomy" id="134537"/>
    <lineage>
        <taxon>Bacteria</taxon>
        <taxon>Pseudomonadati</taxon>
        <taxon>Pseudomonadota</taxon>
        <taxon>Betaproteobacteria</taxon>
        <taxon>Burkholderiales</taxon>
        <taxon>Burkholderiaceae</taxon>
        <taxon>Paraburkholderia</taxon>
    </lineage>
</organism>
<evidence type="ECO:0000313" key="3">
    <source>
        <dbReference type="EMBL" id="MDT8843539.1"/>
    </source>
</evidence>
<keyword evidence="1" id="KW-0175">Coiled coil</keyword>
<proteinExistence type="predicted"/>
<comment type="caution">
    <text evidence="3">The sequence shown here is derived from an EMBL/GenBank/DDBJ whole genome shotgun (WGS) entry which is preliminary data.</text>
</comment>
<evidence type="ECO:0000256" key="2">
    <source>
        <dbReference type="SAM" id="MobiDB-lite"/>
    </source>
</evidence>
<accession>A0AAP5V0N7</accession>
<dbReference type="AlphaFoldDB" id="A0AAP5V0N7"/>
<feature type="coiled-coil region" evidence="1">
    <location>
        <begin position="51"/>
        <end position="78"/>
    </location>
</feature>